<comment type="caution">
    <text evidence="9">The sequence shown here is derived from an EMBL/GenBank/DDBJ whole genome shotgun (WGS) entry which is preliminary data.</text>
</comment>
<dbReference type="GO" id="GO:0004601">
    <property type="term" value="F:peroxidase activity"/>
    <property type="evidence" value="ECO:0007669"/>
    <property type="project" value="UniProtKB-KW"/>
</dbReference>
<evidence type="ECO:0000256" key="3">
    <source>
        <dbReference type="ARBA" id="ARBA00022617"/>
    </source>
</evidence>
<keyword evidence="5" id="KW-0560">Oxidoreductase</keyword>
<comment type="cofactor">
    <cofactor evidence="1">
        <name>heme b</name>
        <dbReference type="ChEBI" id="CHEBI:60344"/>
    </cofactor>
</comment>
<dbReference type="PROSITE" id="PS51405">
    <property type="entry name" value="HEME_HALOPEROXIDASE"/>
    <property type="match status" value="1"/>
</dbReference>
<dbReference type="EMBL" id="CAVNYO010000109">
    <property type="protein sequence ID" value="CAK5266386.1"/>
    <property type="molecule type" value="Genomic_DNA"/>
</dbReference>
<evidence type="ECO:0000256" key="2">
    <source>
        <dbReference type="ARBA" id="ARBA00022559"/>
    </source>
</evidence>
<sequence length="475" mass="50662">MLLCLVFCPPLGDAIWTSPVFFATAAKDDALALDLWSGLLDSMEQMMCWTSKPGELRVGCSTIELLAPNCHDGQVRQLSLSLSPITVHIRPMWKPPALLVVAARGTASGAQAVPGPAPIDVSGAHAFHPPVPGDFRGPCPALNALANHGYIPRSGYAGVSQAISASFDVFGMGREIAVASGLWGVIYRGDLAGIPDFRFSIGQPPGFGGLRGLGTPAGLDGTHNQFEHDASATRCDLYECFDVASVNTTAYLALEAVFARNPDRRGYIDAVFEHLEARIQHGIKNNPKFFYGPVQAIFAAAQHLLIPRLLSNGTTETLTIDNLRSLFGIIPDASGALQPSQGGERIPETWYPRATPYTAVPLLQALIVGWTRHPNTLCIGGNTNGTDTFAPLDLCDLTGGVCDTSLLLQGSNAACFLFQFVQPLIPGNINLLDAFLAATLAQIADLLGLTVLSPACPELENIKYEMLEMYPGYSS</sequence>
<dbReference type="GO" id="GO:0046872">
    <property type="term" value="F:metal ion binding"/>
    <property type="evidence" value="ECO:0007669"/>
    <property type="project" value="UniProtKB-KW"/>
</dbReference>
<comment type="similarity">
    <text evidence="7">Belongs to the chloroperoxidase family.</text>
</comment>
<dbReference type="PANTHER" id="PTHR33577">
    <property type="entry name" value="STERIGMATOCYSTIN BIOSYNTHESIS PEROXIDASE STCC-RELATED"/>
    <property type="match status" value="1"/>
</dbReference>
<organism evidence="9 10">
    <name type="scientific">Mycena citricolor</name>
    <dbReference type="NCBI Taxonomy" id="2018698"/>
    <lineage>
        <taxon>Eukaryota</taxon>
        <taxon>Fungi</taxon>
        <taxon>Dikarya</taxon>
        <taxon>Basidiomycota</taxon>
        <taxon>Agaricomycotina</taxon>
        <taxon>Agaricomycetes</taxon>
        <taxon>Agaricomycetidae</taxon>
        <taxon>Agaricales</taxon>
        <taxon>Marasmiineae</taxon>
        <taxon>Mycenaceae</taxon>
        <taxon>Mycena</taxon>
    </lineage>
</organism>
<evidence type="ECO:0000256" key="7">
    <source>
        <dbReference type="ARBA" id="ARBA00025795"/>
    </source>
</evidence>
<dbReference type="Proteomes" id="UP001295794">
    <property type="component" value="Unassembled WGS sequence"/>
</dbReference>
<dbReference type="Gene3D" id="1.10.489.10">
    <property type="entry name" value="Chloroperoxidase-like"/>
    <property type="match status" value="1"/>
</dbReference>
<keyword evidence="6" id="KW-0408">Iron</keyword>
<dbReference type="InterPro" id="IPR000028">
    <property type="entry name" value="Chloroperoxidase"/>
</dbReference>
<evidence type="ECO:0000256" key="4">
    <source>
        <dbReference type="ARBA" id="ARBA00022723"/>
    </source>
</evidence>
<feature type="domain" description="Heme haloperoxidase family profile" evidence="8">
    <location>
        <begin position="123"/>
        <end position="364"/>
    </location>
</feature>
<gene>
    <name evidence="9" type="ORF">MYCIT1_LOCUS8082</name>
</gene>
<dbReference type="InterPro" id="IPR036851">
    <property type="entry name" value="Chloroperoxidase-like_sf"/>
</dbReference>
<keyword evidence="2" id="KW-0575">Peroxidase</keyword>
<keyword evidence="10" id="KW-1185">Reference proteome</keyword>
<evidence type="ECO:0000256" key="1">
    <source>
        <dbReference type="ARBA" id="ARBA00001970"/>
    </source>
</evidence>
<accession>A0AAD2GZA8</accession>
<reference evidence="9" key="1">
    <citation type="submission" date="2023-11" db="EMBL/GenBank/DDBJ databases">
        <authorList>
            <person name="De Vega J J."/>
            <person name="De Vega J J."/>
        </authorList>
    </citation>
    <scope>NUCLEOTIDE SEQUENCE</scope>
</reference>
<dbReference type="Pfam" id="PF01328">
    <property type="entry name" value="Peroxidase_2"/>
    <property type="match status" value="1"/>
</dbReference>
<dbReference type="PANTHER" id="PTHR33577:SF16">
    <property type="entry name" value="HEME HALOPEROXIDASE FAMILY PROFILE DOMAIN-CONTAINING PROTEIN"/>
    <property type="match status" value="1"/>
</dbReference>
<evidence type="ECO:0000313" key="9">
    <source>
        <dbReference type="EMBL" id="CAK5266386.1"/>
    </source>
</evidence>
<evidence type="ECO:0000259" key="8">
    <source>
        <dbReference type="PROSITE" id="PS51405"/>
    </source>
</evidence>
<keyword evidence="4" id="KW-0479">Metal-binding</keyword>
<evidence type="ECO:0000256" key="5">
    <source>
        <dbReference type="ARBA" id="ARBA00023002"/>
    </source>
</evidence>
<dbReference type="SUPFAM" id="SSF47571">
    <property type="entry name" value="Cloroperoxidase"/>
    <property type="match status" value="1"/>
</dbReference>
<dbReference type="AlphaFoldDB" id="A0AAD2GZA8"/>
<protein>
    <recommendedName>
        <fullName evidence="8">Heme haloperoxidase family profile domain-containing protein</fullName>
    </recommendedName>
</protein>
<evidence type="ECO:0000256" key="6">
    <source>
        <dbReference type="ARBA" id="ARBA00023004"/>
    </source>
</evidence>
<keyword evidence="3" id="KW-0349">Heme</keyword>
<name>A0AAD2GZA8_9AGAR</name>
<evidence type="ECO:0000313" key="10">
    <source>
        <dbReference type="Proteomes" id="UP001295794"/>
    </source>
</evidence>
<proteinExistence type="inferred from homology"/>